<dbReference type="OrthoDB" id="9811413at2"/>
<dbReference type="InterPro" id="IPR024775">
    <property type="entry name" value="DinB-like"/>
</dbReference>
<gene>
    <name evidence="5" type="ORF">V22_02690</name>
</gene>
<dbReference type="EMBL" id="CP036316">
    <property type="protein sequence ID" value="QDT63069.1"/>
    <property type="molecule type" value="Genomic_DNA"/>
</dbReference>
<dbReference type="PANTHER" id="PTHR37302">
    <property type="entry name" value="SLR1116 PROTEIN"/>
    <property type="match status" value="1"/>
</dbReference>
<evidence type="ECO:0000313" key="5">
    <source>
        <dbReference type="EMBL" id="QDT63069.1"/>
    </source>
</evidence>
<evidence type="ECO:0000256" key="1">
    <source>
        <dbReference type="ARBA" id="ARBA00008635"/>
    </source>
</evidence>
<reference evidence="5 6" key="1">
    <citation type="submission" date="2019-02" db="EMBL/GenBank/DDBJ databases">
        <title>Deep-cultivation of Planctomycetes and their phenomic and genomic characterization uncovers novel biology.</title>
        <authorList>
            <person name="Wiegand S."/>
            <person name="Jogler M."/>
            <person name="Boedeker C."/>
            <person name="Pinto D."/>
            <person name="Vollmers J."/>
            <person name="Rivas-Marin E."/>
            <person name="Kohn T."/>
            <person name="Peeters S.H."/>
            <person name="Heuer A."/>
            <person name="Rast P."/>
            <person name="Oberbeckmann S."/>
            <person name="Bunk B."/>
            <person name="Jeske O."/>
            <person name="Meyerdierks A."/>
            <person name="Storesund J.E."/>
            <person name="Kallscheuer N."/>
            <person name="Luecker S."/>
            <person name="Lage O.M."/>
            <person name="Pohl T."/>
            <person name="Merkel B.J."/>
            <person name="Hornburger P."/>
            <person name="Mueller R.-W."/>
            <person name="Bruemmer F."/>
            <person name="Labrenz M."/>
            <person name="Spormann A.M."/>
            <person name="Op den Camp H."/>
            <person name="Overmann J."/>
            <person name="Amann R."/>
            <person name="Jetten M.S.M."/>
            <person name="Mascher T."/>
            <person name="Medema M.H."/>
            <person name="Devos D.P."/>
            <person name="Kaster A.-K."/>
            <person name="Ovreas L."/>
            <person name="Rohde M."/>
            <person name="Galperin M.Y."/>
            <person name="Jogler C."/>
        </authorList>
    </citation>
    <scope>NUCLEOTIDE SEQUENCE [LARGE SCALE GENOMIC DNA]</scope>
    <source>
        <strain evidence="5 6">V22</strain>
    </source>
</reference>
<comment type="similarity">
    <text evidence="1">Belongs to the DinB family.</text>
</comment>
<name>A0A517T3X8_9PLAN</name>
<dbReference type="KEGG" id="chya:V22_02690"/>
<evidence type="ECO:0000256" key="2">
    <source>
        <dbReference type="ARBA" id="ARBA00022723"/>
    </source>
</evidence>
<evidence type="ECO:0000259" key="4">
    <source>
        <dbReference type="Pfam" id="PF12867"/>
    </source>
</evidence>
<dbReference type="Proteomes" id="UP000319976">
    <property type="component" value="Chromosome"/>
</dbReference>
<feature type="binding site" evidence="3">
    <location>
        <position position="148"/>
    </location>
    <ligand>
        <name>a divalent metal cation</name>
        <dbReference type="ChEBI" id="CHEBI:60240"/>
    </ligand>
</feature>
<dbReference type="GO" id="GO:0046872">
    <property type="term" value="F:metal ion binding"/>
    <property type="evidence" value="ECO:0007669"/>
    <property type="project" value="UniProtKB-KW"/>
</dbReference>
<feature type="domain" description="DinB-like" evidence="4">
    <location>
        <begin position="17"/>
        <end position="150"/>
    </location>
</feature>
<sequence>MTPTNLIRRLHEHRIWANHRLLDAVEGLTDAELRRPFGIGQGSVWKTLTHLIAAEYVWLGAMQGDESPVMPGDVPDRLPGNQLGDDPIKDLTELRERWAELDGRWRDYLGSLTEEALSEDVYKVSTSSGAGRRFATRRSDILLHICTHAQYTSAQLVNMLKQLGRTDLPDIMLITLARSEKTAELDSR</sequence>
<evidence type="ECO:0000256" key="3">
    <source>
        <dbReference type="PIRSR" id="PIRSR607837-1"/>
    </source>
</evidence>
<protein>
    <submittedName>
        <fullName evidence="5">DinB family protein</fullName>
    </submittedName>
</protein>
<keyword evidence="6" id="KW-1185">Reference proteome</keyword>
<dbReference type="PANTHER" id="PTHR37302:SF3">
    <property type="entry name" value="DAMAGE-INDUCIBLE PROTEIN DINB"/>
    <property type="match status" value="1"/>
</dbReference>
<keyword evidence="2 3" id="KW-0479">Metal-binding</keyword>
<organism evidence="5 6">
    <name type="scientific">Calycomorphotria hydatis</name>
    <dbReference type="NCBI Taxonomy" id="2528027"/>
    <lineage>
        <taxon>Bacteria</taxon>
        <taxon>Pseudomonadati</taxon>
        <taxon>Planctomycetota</taxon>
        <taxon>Planctomycetia</taxon>
        <taxon>Planctomycetales</taxon>
        <taxon>Planctomycetaceae</taxon>
        <taxon>Calycomorphotria</taxon>
    </lineage>
</organism>
<feature type="binding site" evidence="3">
    <location>
        <position position="50"/>
    </location>
    <ligand>
        <name>a divalent metal cation</name>
        <dbReference type="ChEBI" id="CHEBI:60240"/>
    </ligand>
</feature>
<accession>A0A517T3X8</accession>
<dbReference type="SUPFAM" id="SSF109854">
    <property type="entry name" value="DinB/YfiT-like putative metalloenzymes"/>
    <property type="match status" value="1"/>
</dbReference>
<dbReference type="Gene3D" id="1.20.120.450">
    <property type="entry name" value="dinb family like domain"/>
    <property type="match status" value="1"/>
</dbReference>
<evidence type="ECO:0000313" key="6">
    <source>
        <dbReference type="Proteomes" id="UP000319976"/>
    </source>
</evidence>
<proteinExistence type="inferred from homology"/>
<dbReference type="InterPro" id="IPR034660">
    <property type="entry name" value="DinB/YfiT-like"/>
</dbReference>
<dbReference type="InterPro" id="IPR007837">
    <property type="entry name" value="DinB"/>
</dbReference>
<dbReference type="Pfam" id="PF12867">
    <property type="entry name" value="DinB_2"/>
    <property type="match status" value="1"/>
</dbReference>
<dbReference type="AlphaFoldDB" id="A0A517T3X8"/>